<comment type="caution">
    <text evidence="3">The sequence shown here is derived from an EMBL/GenBank/DDBJ whole genome shotgun (WGS) entry which is preliminary data.</text>
</comment>
<sequence length="58" mass="6496">MIQGKCKAMFKNFYFDSSQSECVPFIYGGCGGNDNRFSSLEECEDACLSSPKSKRKIL</sequence>
<dbReference type="GO" id="GO:0005615">
    <property type="term" value="C:extracellular space"/>
    <property type="evidence" value="ECO:0007669"/>
    <property type="project" value="TreeGrafter"/>
</dbReference>
<dbReference type="InterPro" id="IPR020901">
    <property type="entry name" value="Prtase_inh_Kunz-CS"/>
</dbReference>
<dbReference type="GO" id="GO:0004867">
    <property type="term" value="F:serine-type endopeptidase inhibitor activity"/>
    <property type="evidence" value="ECO:0007669"/>
    <property type="project" value="InterPro"/>
</dbReference>
<dbReference type="AlphaFoldDB" id="A0AA88Y6P2"/>
<proteinExistence type="predicted"/>
<organism evidence="3 4">
    <name type="scientific">Pinctada imbricata</name>
    <name type="common">Atlantic pearl-oyster</name>
    <name type="synonym">Pinctada martensii</name>
    <dbReference type="NCBI Taxonomy" id="66713"/>
    <lineage>
        <taxon>Eukaryota</taxon>
        <taxon>Metazoa</taxon>
        <taxon>Spiralia</taxon>
        <taxon>Lophotrochozoa</taxon>
        <taxon>Mollusca</taxon>
        <taxon>Bivalvia</taxon>
        <taxon>Autobranchia</taxon>
        <taxon>Pteriomorphia</taxon>
        <taxon>Pterioida</taxon>
        <taxon>Pterioidea</taxon>
        <taxon>Pteriidae</taxon>
        <taxon>Pinctada</taxon>
    </lineage>
</organism>
<dbReference type="PANTHER" id="PTHR10083">
    <property type="entry name" value="KUNITZ-TYPE PROTEASE INHIBITOR-RELATED"/>
    <property type="match status" value="1"/>
</dbReference>
<dbReference type="CDD" id="cd00109">
    <property type="entry name" value="Kunitz-type"/>
    <property type="match status" value="1"/>
</dbReference>
<dbReference type="Gene3D" id="4.10.410.10">
    <property type="entry name" value="Pancreatic trypsin inhibitor Kunitz domain"/>
    <property type="match status" value="1"/>
</dbReference>
<gene>
    <name evidence="3" type="ORF">FSP39_006796</name>
</gene>
<dbReference type="FunFam" id="4.10.410.10:FF:000020">
    <property type="entry name" value="Collagen, type VI, alpha 3"/>
    <property type="match status" value="1"/>
</dbReference>
<dbReference type="SMART" id="SM00131">
    <property type="entry name" value="KU"/>
    <property type="match status" value="1"/>
</dbReference>
<dbReference type="Pfam" id="PF00014">
    <property type="entry name" value="Kunitz_BPTI"/>
    <property type="match status" value="1"/>
</dbReference>
<evidence type="ECO:0000313" key="4">
    <source>
        <dbReference type="Proteomes" id="UP001186944"/>
    </source>
</evidence>
<dbReference type="PROSITE" id="PS00280">
    <property type="entry name" value="BPTI_KUNITZ_1"/>
    <property type="match status" value="1"/>
</dbReference>
<evidence type="ECO:0000259" key="2">
    <source>
        <dbReference type="PROSITE" id="PS50279"/>
    </source>
</evidence>
<dbReference type="EMBL" id="VSWD01000006">
    <property type="protein sequence ID" value="KAK3099596.1"/>
    <property type="molecule type" value="Genomic_DNA"/>
</dbReference>
<dbReference type="PROSITE" id="PS50279">
    <property type="entry name" value="BPTI_KUNITZ_2"/>
    <property type="match status" value="1"/>
</dbReference>
<name>A0AA88Y6P2_PINIB</name>
<dbReference type="Proteomes" id="UP001186944">
    <property type="component" value="Unassembled WGS sequence"/>
</dbReference>
<dbReference type="InterPro" id="IPR002223">
    <property type="entry name" value="Kunitz_BPTI"/>
</dbReference>
<reference evidence="3" key="1">
    <citation type="submission" date="2019-08" db="EMBL/GenBank/DDBJ databases">
        <title>The improved chromosome-level genome for the pearl oyster Pinctada fucata martensii using PacBio sequencing and Hi-C.</title>
        <authorList>
            <person name="Zheng Z."/>
        </authorList>
    </citation>
    <scope>NUCLEOTIDE SEQUENCE</scope>
    <source>
        <strain evidence="3">ZZ-2019</strain>
        <tissue evidence="3">Adductor muscle</tissue>
    </source>
</reference>
<accession>A0AA88Y6P2</accession>
<keyword evidence="4" id="KW-1185">Reference proteome</keyword>
<dbReference type="PANTHER" id="PTHR10083:SF374">
    <property type="entry name" value="BPTI_KUNITZ INHIBITOR DOMAIN-CONTAINING PROTEIN"/>
    <property type="match status" value="1"/>
</dbReference>
<dbReference type="PRINTS" id="PR00759">
    <property type="entry name" value="BASICPTASE"/>
</dbReference>
<dbReference type="InterPro" id="IPR036880">
    <property type="entry name" value="Kunitz_BPTI_sf"/>
</dbReference>
<protein>
    <recommendedName>
        <fullName evidence="2">BPTI/Kunitz inhibitor domain-containing protein</fullName>
    </recommendedName>
</protein>
<feature type="domain" description="BPTI/Kunitz inhibitor" evidence="2">
    <location>
        <begin position="1"/>
        <end position="47"/>
    </location>
</feature>
<evidence type="ECO:0000256" key="1">
    <source>
        <dbReference type="ARBA" id="ARBA00023157"/>
    </source>
</evidence>
<evidence type="ECO:0000313" key="3">
    <source>
        <dbReference type="EMBL" id="KAK3099596.1"/>
    </source>
</evidence>
<keyword evidence="1" id="KW-1015">Disulfide bond</keyword>
<dbReference type="InterPro" id="IPR050098">
    <property type="entry name" value="TFPI/VKTCI-like"/>
</dbReference>
<dbReference type="SUPFAM" id="SSF57362">
    <property type="entry name" value="BPTI-like"/>
    <property type="match status" value="1"/>
</dbReference>